<accession>A0ABP7G3C6</accession>
<keyword evidence="5" id="KW-0418">Kinase</keyword>
<feature type="compositionally biased region" description="Basic residues" evidence="7">
    <location>
        <begin position="1"/>
        <end position="13"/>
    </location>
</feature>
<dbReference type="RefSeq" id="WP_344973912.1">
    <property type="nucleotide sequence ID" value="NZ_BAABDD010000020.1"/>
</dbReference>
<evidence type="ECO:0000256" key="2">
    <source>
        <dbReference type="ARBA" id="ARBA00012438"/>
    </source>
</evidence>
<evidence type="ECO:0000256" key="5">
    <source>
        <dbReference type="ARBA" id="ARBA00022777"/>
    </source>
</evidence>
<evidence type="ECO:0000259" key="8">
    <source>
        <dbReference type="PROSITE" id="PS50109"/>
    </source>
</evidence>
<feature type="compositionally biased region" description="Pro residues" evidence="7">
    <location>
        <begin position="297"/>
        <end position="307"/>
    </location>
</feature>
<evidence type="ECO:0000256" key="7">
    <source>
        <dbReference type="SAM" id="MobiDB-lite"/>
    </source>
</evidence>
<keyword evidence="6" id="KW-0902">Two-component regulatory system</keyword>
<keyword evidence="4" id="KW-0808">Transferase</keyword>
<reference evidence="10" key="1">
    <citation type="journal article" date="2019" name="Int. J. Syst. Evol. Microbiol.">
        <title>The Global Catalogue of Microorganisms (GCM) 10K type strain sequencing project: providing services to taxonomists for standard genome sequencing and annotation.</title>
        <authorList>
            <consortium name="The Broad Institute Genomics Platform"/>
            <consortium name="The Broad Institute Genome Sequencing Center for Infectious Disease"/>
            <person name="Wu L."/>
            <person name="Ma J."/>
        </authorList>
    </citation>
    <scope>NUCLEOTIDE SEQUENCE [LARGE SCALE GENOMIC DNA]</scope>
    <source>
        <strain evidence="10">JCM 17137</strain>
    </source>
</reference>
<evidence type="ECO:0000256" key="4">
    <source>
        <dbReference type="ARBA" id="ARBA00022679"/>
    </source>
</evidence>
<evidence type="ECO:0000313" key="9">
    <source>
        <dbReference type="EMBL" id="GAA3755266.1"/>
    </source>
</evidence>
<dbReference type="EC" id="2.7.13.3" evidence="2"/>
<feature type="compositionally biased region" description="Low complexity" evidence="7">
    <location>
        <begin position="16"/>
        <end position="29"/>
    </location>
</feature>
<dbReference type="Gene3D" id="3.30.565.10">
    <property type="entry name" value="Histidine kinase-like ATPase, C-terminal domain"/>
    <property type="match status" value="1"/>
</dbReference>
<dbReference type="PROSITE" id="PS50109">
    <property type="entry name" value="HIS_KIN"/>
    <property type="match status" value="1"/>
</dbReference>
<evidence type="ECO:0000256" key="6">
    <source>
        <dbReference type="ARBA" id="ARBA00023012"/>
    </source>
</evidence>
<organism evidence="9 10">
    <name type="scientific">Salinactinospora qingdaonensis</name>
    <dbReference type="NCBI Taxonomy" id="702744"/>
    <lineage>
        <taxon>Bacteria</taxon>
        <taxon>Bacillati</taxon>
        <taxon>Actinomycetota</taxon>
        <taxon>Actinomycetes</taxon>
        <taxon>Streptosporangiales</taxon>
        <taxon>Nocardiopsidaceae</taxon>
        <taxon>Salinactinospora</taxon>
    </lineage>
</organism>
<comment type="caution">
    <text evidence="9">The sequence shown here is derived from an EMBL/GenBank/DDBJ whole genome shotgun (WGS) entry which is preliminary data.</text>
</comment>
<feature type="domain" description="Histidine kinase" evidence="8">
    <location>
        <begin position="138"/>
        <end position="249"/>
    </location>
</feature>
<feature type="region of interest" description="Disordered" evidence="7">
    <location>
        <begin position="1"/>
        <end position="29"/>
    </location>
</feature>
<dbReference type="InterPro" id="IPR050980">
    <property type="entry name" value="2C_sensor_his_kinase"/>
</dbReference>
<gene>
    <name evidence="9" type="ORF">GCM10022402_37410</name>
</gene>
<evidence type="ECO:0000256" key="1">
    <source>
        <dbReference type="ARBA" id="ARBA00000085"/>
    </source>
</evidence>
<keyword evidence="10" id="KW-1185">Reference proteome</keyword>
<feature type="region of interest" description="Disordered" evidence="7">
    <location>
        <begin position="257"/>
        <end position="383"/>
    </location>
</feature>
<evidence type="ECO:0000313" key="10">
    <source>
        <dbReference type="Proteomes" id="UP001500908"/>
    </source>
</evidence>
<dbReference type="SMART" id="SM00387">
    <property type="entry name" value="HATPase_c"/>
    <property type="match status" value="1"/>
</dbReference>
<comment type="catalytic activity">
    <reaction evidence="1">
        <text>ATP + protein L-histidine = ADP + protein N-phospho-L-histidine.</text>
        <dbReference type="EC" id="2.7.13.3"/>
    </reaction>
</comment>
<dbReference type="Pfam" id="PF02518">
    <property type="entry name" value="HATPase_c"/>
    <property type="match status" value="1"/>
</dbReference>
<protein>
    <recommendedName>
        <fullName evidence="2">histidine kinase</fullName>
        <ecNumber evidence="2">2.7.13.3</ecNumber>
    </recommendedName>
</protein>
<dbReference type="PANTHER" id="PTHR44936">
    <property type="entry name" value="SENSOR PROTEIN CREC"/>
    <property type="match status" value="1"/>
</dbReference>
<sequence length="383" mass="40435">MIRALLGRRRRERRQAAATEPTPAQQPAPMAAVADRFAMQVLVLAEQQRQALDHLERDERDADTLKQLYEVDHAVALMRRAARELRVLAGHDETELGGAPVALMDVIRMATSSIESYTRVRIGSVAELAVLAYTADDMASLLSPLLDNATRYSPSTVDVSAHPTESGGVVVRVVDAGIGLKAEQVEALNATMARDVAPLDEQAGTHTGFAVVHRLARRHGVRVSFTARHSAGPGGSGGTTVVVALPAQLVCDLPQQPEVGEFPAPAGTDTPARRSDKTGTVPRHLRLAPGELDSAPEAPPEPPPPQRPAAGELPRREPKSLRRRPAAGAGSGGSTPRPKRPLAREDGSGGGSFADDLDSFAAGGRAESAADPAAQPPDHRPES</sequence>
<dbReference type="InterPro" id="IPR005467">
    <property type="entry name" value="His_kinase_dom"/>
</dbReference>
<proteinExistence type="predicted"/>
<keyword evidence="3" id="KW-0597">Phosphoprotein</keyword>
<dbReference type="InterPro" id="IPR036890">
    <property type="entry name" value="HATPase_C_sf"/>
</dbReference>
<evidence type="ECO:0000256" key="3">
    <source>
        <dbReference type="ARBA" id="ARBA00022553"/>
    </source>
</evidence>
<dbReference type="SUPFAM" id="SSF55874">
    <property type="entry name" value="ATPase domain of HSP90 chaperone/DNA topoisomerase II/histidine kinase"/>
    <property type="match status" value="1"/>
</dbReference>
<dbReference type="EMBL" id="BAABDD010000020">
    <property type="protein sequence ID" value="GAA3755266.1"/>
    <property type="molecule type" value="Genomic_DNA"/>
</dbReference>
<name>A0ABP7G3C6_9ACTN</name>
<dbReference type="PANTHER" id="PTHR44936:SF9">
    <property type="entry name" value="SENSOR PROTEIN CREC"/>
    <property type="match status" value="1"/>
</dbReference>
<dbReference type="Proteomes" id="UP001500908">
    <property type="component" value="Unassembled WGS sequence"/>
</dbReference>
<dbReference type="InterPro" id="IPR003594">
    <property type="entry name" value="HATPase_dom"/>
</dbReference>